<reference evidence="3" key="1">
    <citation type="submission" date="2023-06" db="EMBL/GenBank/DDBJ databases">
        <title>Genome-scale phylogeny and comparative genomics of the fungal order Sordariales.</title>
        <authorList>
            <consortium name="Lawrence Berkeley National Laboratory"/>
            <person name="Hensen N."/>
            <person name="Bonometti L."/>
            <person name="Westerberg I."/>
            <person name="Brannstrom I.O."/>
            <person name="Guillou S."/>
            <person name="Cros-Aarteil S."/>
            <person name="Calhoun S."/>
            <person name="Haridas S."/>
            <person name="Kuo A."/>
            <person name="Mondo S."/>
            <person name="Pangilinan J."/>
            <person name="Riley R."/>
            <person name="LaButti K."/>
            <person name="Andreopoulos B."/>
            <person name="Lipzen A."/>
            <person name="Chen C."/>
            <person name="Yanf M."/>
            <person name="Daum C."/>
            <person name="Ng V."/>
            <person name="Clum A."/>
            <person name="Steindorff A."/>
            <person name="Ohm R."/>
            <person name="Martin F."/>
            <person name="Silar P."/>
            <person name="Natvig D."/>
            <person name="Lalanne C."/>
            <person name="Gautier V."/>
            <person name="Ament-velasquez S.L."/>
            <person name="Kruys A."/>
            <person name="Hutchinson M.I."/>
            <person name="Powell A.J."/>
            <person name="Barry K."/>
            <person name="Miller A.N."/>
            <person name="Grigoriev I.V."/>
            <person name="Debuchy R."/>
            <person name="Gladieux P."/>
            <person name="Thoren M.H."/>
            <person name="Johannesson H."/>
        </authorList>
    </citation>
    <scope>NUCLEOTIDE SEQUENCE</scope>
    <source>
        <strain evidence="3">SMH3187-1</strain>
    </source>
</reference>
<dbReference type="InterPro" id="IPR036673">
    <property type="entry name" value="Cyanovirin-N_sf"/>
</dbReference>
<sequence>MHLPNLALCLLLGGITAAAPAADPTDAILADQDIASTTAPADALARRSFQNSCGSCFMTGWTLTCTCPTITGSGRRSSLNLGQSCVANHGGTMAAQAGGNAQNSCQPPEFQWHNQVRIGAWCVAGSVPGGQRLTHSWLSLEGLVRNQDGYLRCF</sequence>
<keyword evidence="1" id="KW-0732">Signal</keyword>
<proteinExistence type="predicted"/>
<gene>
    <name evidence="3" type="ORF">B0T18DRAFT_447246</name>
</gene>
<evidence type="ECO:0000313" key="4">
    <source>
        <dbReference type="Proteomes" id="UP001172155"/>
    </source>
</evidence>
<dbReference type="EMBL" id="JAUKUD010000004">
    <property type="protein sequence ID" value="KAK0746799.1"/>
    <property type="molecule type" value="Genomic_DNA"/>
</dbReference>
<protein>
    <recommendedName>
        <fullName evidence="2">Cyanovirin-N domain-containing protein</fullName>
    </recommendedName>
</protein>
<organism evidence="3 4">
    <name type="scientific">Schizothecium vesticola</name>
    <dbReference type="NCBI Taxonomy" id="314040"/>
    <lineage>
        <taxon>Eukaryota</taxon>
        <taxon>Fungi</taxon>
        <taxon>Dikarya</taxon>
        <taxon>Ascomycota</taxon>
        <taxon>Pezizomycotina</taxon>
        <taxon>Sordariomycetes</taxon>
        <taxon>Sordariomycetidae</taxon>
        <taxon>Sordariales</taxon>
        <taxon>Schizotheciaceae</taxon>
        <taxon>Schizothecium</taxon>
    </lineage>
</organism>
<evidence type="ECO:0000256" key="1">
    <source>
        <dbReference type="SAM" id="SignalP"/>
    </source>
</evidence>
<dbReference type="Gene3D" id="2.30.60.10">
    <property type="entry name" value="Cyanovirin-N"/>
    <property type="match status" value="1"/>
</dbReference>
<feature type="signal peptide" evidence="1">
    <location>
        <begin position="1"/>
        <end position="17"/>
    </location>
</feature>
<dbReference type="Pfam" id="PF08881">
    <property type="entry name" value="CVNH"/>
    <property type="match status" value="1"/>
</dbReference>
<evidence type="ECO:0000259" key="2">
    <source>
        <dbReference type="Pfam" id="PF08881"/>
    </source>
</evidence>
<accession>A0AA40EWT0</accession>
<evidence type="ECO:0000313" key="3">
    <source>
        <dbReference type="EMBL" id="KAK0746799.1"/>
    </source>
</evidence>
<dbReference type="AlphaFoldDB" id="A0AA40EWT0"/>
<feature type="chain" id="PRO_5041328322" description="Cyanovirin-N domain-containing protein" evidence="1">
    <location>
        <begin position="18"/>
        <end position="154"/>
    </location>
</feature>
<comment type="caution">
    <text evidence="3">The sequence shown here is derived from an EMBL/GenBank/DDBJ whole genome shotgun (WGS) entry which is preliminary data.</text>
</comment>
<feature type="domain" description="Cyanovirin-N" evidence="2">
    <location>
        <begin position="49"/>
        <end position="152"/>
    </location>
</feature>
<keyword evidence="4" id="KW-1185">Reference proteome</keyword>
<dbReference type="InterPro" id="IPR011058">
    <property type="entry name" value="Cyanovirin-N"/>
</dbReference>
<name>A0AA40EWT0_9PEZI</name>
<dbReference type="SUPFAM" id="SSF51322">
    <property type="entry name" value="Cyanovirin-N"/>
    <property type="match status" value="1"/>
</dbReference>
<dbReference type="Proteomes" id="UP001172155">
    <property type="component" value="Unassembled WGS sequence"/>
</dbReference>